<accession>A0AAD7IGM2</accession>
<feature type="compositionally biased region" description="Polar residues" evidence="1">
    <location>
        <begin position="17"/>
        <end position="30"/>
    </location>
</feature>
<keyword evidence="3" id="KW-1185">Reference proteome</keyword>
<gene>
    <name evidence="2" type="ORF">B0H16DRAFT_1693780</name>
</gene>
<dbReference type="EMBL" id="JARKIB010000094">
    <property type="protein sequence ID" value="KAJ7742620.1"/>
    <property type="molecule type" value="Genomic_DNA"/>
</dbReference>
<dbReference type="AlphaFoldDB" id="A0AAD7IGM2"/>
<protein>
    <submittedName>
        <fullName evidence="2">Uncharacterized protein</fullName>
    </submittedName>
</protein>
<name>A0AAD7IGM2_9AGAR</name>
<feature type="region of interest" description="Disordered" evidence="1">
    <location>
        <begin position="1"/>
        <end position="42"/>
    </location>
</feature>
<feature type="compositionally biased region" description="Basic and acidic residues" evidence="1">
    <location>
        <begin position="1"/>
        <end position="13"/>
    </location>
</feature>
<evidence type="ECO:0000256" key="1">
    <source>
        <dbReference type="SAM" id="MobiDB-lite"/>
    </source>
</evidence>
<proteinExistence type="predicted"/>
<reference evidence="2" key="1">
    <citation type="submission" date="2023-03" db="EMBL/GenBank/DDBJ databases">
        <title>Massive genome expansion in bonnet fungi (Mycena s.s.) driven by repeated elements and novel gene families across ecological guilds.</title>
        <authorList>
            <consortium name="Lawrence Berkeley National Laboratory"/>
            <person name="Harder C.B."/>
            <person name="Miyauchi S."/>
            <person name="Viragh M."/>
            <person name="Kuo A."/>
            <person name="Thoen E."/>
            <person name="Andreopoulos B."/>
            <person name="Lu D."/>
            <person name="Skrede I."/>
            <person name="Drula E."/>
            <person name="Henrissat B."/>
            <person name="Morin E."/>
            <person name="Kohler A."/>
            <person name="Barry K."/>
            <person name="LaButti K."/>
            <person name="Morin E."/>
            <person name="Salamov A."/>
            <person name="Lipzen A."/>
            <person name="Mereny Z."/>
            <person name="Hegedus B."/>
            <person name="Baldrian P."/>
            <person name="Stursova M."/>
            <person name="Weitz H."/>
            <person name="Taylor A."/>
            <person name="Grigoriev I.V."/>
            <person name="Nagy L.G."/>
            <person name="Martin F."/>
            <person name="Kauserud H."/>
        </authorList>
    </citation>
    <scope>NUCLEOTIDE SEQUENCE</scope>
    <source>
        <strain evidence="2">CBHHK182m</strain>
    </source>
</reference>
<evidence type="ECO:0000313" key="2">
    <source>
        <dbReference type="EMBL" id="KAJ7742620.1"/>
    </source>
</evidence>
<sequence>MNTKNDWTKDADAPSKSGDTTRTQKPSSSRLPARAFKKHEREKEKWAGRLKLIGWRRRARITMPKARGALRPSAGTGNCHSGSPPSPSTYALTYRLLSSALVALVARIPVPPANSDSARMPRASSFPVPRYKSLARRCCRELMRIHGAVSRHEWAAARRCRLRHKSRIQIRLGACATRHSGCAICVIACGSGTGGLQRTDSFLRACFPVSRDACSTRSHPSLLPALPPGPKSPPVPVPNNTYGMRILVSASPIRVRLKETERTQARIVFEYRIRRSATDLLLLIPALDLDAHQRLRNRS</sequence>
<evidence type="ECO:0000313" key="3">
    <source>
        <dbReference type="Proteomes" id="UP001215598"/>
    </source>
</evidence>
<organism evidence="2 3">
    <name type="scientific">Mycena metata</name>
    <dbReference type="NCBI Taxonomy" id="1033252"/>
    <lineage>
        <taxon>Eukaryota</taxon>
        <taxon>Fungi</taxon>
        <taxon>Dikarya</taxon>
        <taxon>Basidiomycota</taxon>
        <taxon>Agaricomycotina</taxon>
        <taxon>Agaricomycetes</taxon>
        <taxon>Agaricomycetidae</taxon>
        <taxon>Agaricales</taxon>
        <taxon>Marasmiineae</taxon>
        <taxon>Mycenaceae</taxon>
        <taxon>Mycena</taxon>
    </lineage>
</organism>
<comment type="caution">
    <text evidence="2">The sequence shown here is derived from an EMBL/GenBank/DDBJ whole genome shotgun (WGS) entry which is preliminary data.</text>
</comment>
<dbReference type="Proteomes" id="UP001215598">
    <property type="component" value="Unassembled WGS sequence"/>
</dbReference>